<evidence type="ECO:0000313" key="1">
    <source>
        <dbReference type="EMBL" id="QGA46143.1"/>
    </source>
</evidence>
<dbReference type="RefSeq" id="WP_061403640.1">
    <property type="nucleotide sequence ID" value="NZ_CP045561.1"/>
</dbReference>
<dbReference type="Proteomes" id="UP000325778">
    <property type="component" value="Plasmid pAC1530"/>
</dbReference>
<reference evidence="1 2" key="1">
    <citation type="journal article" date="2021" name="MSphere">
        <title>Complete Genome Sequencing of Acinetobacter baumannii AC1633 and Acinetobacter nosocomialis AC1530 Unveils a Large Multidrug-Resistant Plasmid Encoding the NDM-1 and OXA-58 Carbapenemases.</title>
        <authorList>
            <person name="Alattraqchi A.G."/>
            <person name="Mohd Rani F."/>
            <person name="A. Rahman N.I."/>
            <person name="Ismail S."/>
            <person name="Cleary D.W."/>
            <person name="Clarke S.C."/>
            <person name="Yeo C.C."/>
        </authorList>
    </citation>
    <scope>NUCLEOTIDE SEQUENCE [LARGE SCALE GENOMIC DNA]</scope>
    <source>
        <strain evidence="1 2">AC1530</strain>
        <plasmid evidence="1">pAC1530</plasmid>
    </source>
</reference>
<sequence>MSEKKRISISKPVSQYISSLSRSTANTDAEESNVSWSKHINRMLIDYISLLEEHTASVLKKIDPEVVQALKIITKSQSESLFLYKYGQDIHKFIFSIYFDEFGLNDMDATIKHVLIEDFTKLSLTKIESLALISYLQREQCTQ</sequence>
<evidence type="ECO:0000313" key="2">
    <source>
        <dbReference type="Proteomes" id="UP000325778"/>
    </source>
</evidence>
<gene>
    <name evidence="1" type="ORF">GD578_19900</name>
</gene>
<geneLocation type="plasmid" evidence="1 2">
    <name>pAC1530</name>
</geneLocation>
<dbReference type="EMBL" id="CP045561">
    <property type="protein sequence ID" value="QGA46143.1"/>
    <property type="molecule type" value="Genomic_DNA"/>
</dbReference>
<proteinExistence type="predicted"/>
<protein>
    <submittedName>
        <fullName evidence="1">Uncharacterized protein</fullName>
    </submittedName>
</protein>
<name>A0AB37D0A8_ACINO</name>
<organism evidence="1 2">
    <name type="scientific">Acinetobacter nosocomialis</name>
    <dbReference type="NCBI Taxonomy" id="106654"/>
    <lineage>
        <taxon>Bacteria</taxon>
        <taxon>Pseudomonadati</taxon>
        <taxon>Pseudomonadota</taxon>
        <taxon>Gammaproteobacteria</taxon>
        <taxon>Moraxellales</taxon>
        <taxon>Moraxellaceae</taxon>
        <taxon>Acinetobacter</taxon>
        <taxon>Acinetobacter calcoaceticus/baumannii complex</taxon>
    </lineage>
</organism>
<dbReference type="AlphaFoldDB" id="A0AB37D0A8"/>
<accession>A0AB37D0A8</accession>
<keyword evidence="1" id="KW-0614">Plasmid</keyword>